<evidence type="ECO:0000313" key="2">
    <source>
        <dbReference type="EMBL" id="SUA70396.1"/>
    </source>
</evidence>
<dbReference type="AlphaFoldDB" id="A0A378XZF9"/>
<proteinExistence type="predicted"/>
<dbReference type="GO" id="GO:0003677">
    <property type="term" value="F:DNA binding"/>
    <property type="evidence" value="ECO:0007669"/>
    <property type="project" value="InterPro"/>
</dbReference>
<name>A0A378XZF9_PAEPO</name>
<sequence>MLETIGSRARFLRIRKGLTVETMIEDLKIPVFDENNNLSGYKKVTKGTIGNLENDRNKPNIDLIIALSDYFEVSTDWILKGREYEGVKMRSQTEEELQFFYDTTKEEFIQKLEETINKFKNNN</sequence>
<dbReference type="EMBL" id="UGSC01000001">
    <property type="protein sequence ID" value="SUA70396.1"/>
    <property type="molecule type" value="Genomic_DNA"/>
</dbReference>
<protein>
    <submittedName>
        <fullName evidence="2">Helix-turn-helix domain</fullName>
    </submittedName>
</protein>
<dbReference type="Pfam" id="PF01381">
    <property type="entry name" value="HTH_3"/>
    <property type="match status" value="1"/>
</dbReference>
<dbReference type="PROSITE" id="PS50943">
    <property type="entry name" value="HTH_CROC1"/>
    <property type="match status" value="1"/>
</dbReference>
<dbReference type="Proteomes" id="UP000254400">
    <property type="component" value="Unassembled WGS sequence"/>
</dbReference>
<dbReference type="RefSeq" id="WP_019687789.1">
    <property type="nucleotide sequence ID" value="NZ_CP036496.1"/>
</dbReference>
<organism evidence="2 3">
    <name type="scientific">Paenibacillus polymyxa</name>
    <name type="common">Bacillus polymyxa</name>
    <dbReference type="NCBI Taxonomy" id="1406"/>
    <lineage>
        <taxon>Bacteria</taxon>
        <taxon>Bacillati</taxon>
        <taxon>Bacillota</taxon>
        <taxon>Bacilli</taxon>
        <taxon>Bacillales</taxon>
        <taxon>Paenibacillaceae</taxon>
        <taxon>Paenibacillus</taxon>
    </lineage>
</organism>
<accession>A0A378XZF9</accession>
<reference evidence="2 3" key="1">
    <citation type="submission" date="2018-06" db="EMBL/GenBank/DDBJ databases">
        <authorList>
            <consortium name="Pathogen Informatics"/>
            <person name="Doyle S."/>
        </authorList>
    </citation>
    <scope>NUCLEOTIDE SEQUENCE [LARGE SCALE GENOMIC DNA]</scope>
    <source>
        <strain evidence="2 3">NCTC10343</strain>
    </source>
</reference>
<gene>
    <name evidence="2" type="ORF">NCTC10343_03268</name>
</gene>
<evidence type="ECO:0000259" key="1">
    <source>
        <dbReference type="PROSITE" id="PS50943"/>
    </source>
</evidence>
<dbReference type="InterPro" id="IPR001387">
    <property type="entry name" value="Cro/C1-type_HTH"/>
</dbReference>
<dbReference type="SUPFAM" id="SSF47413">
    <property type="entry name" value="lambda repressor-like DNA-binding domains"/>
    <property type="match status" value="1"/>
</dbReference>
<dbReference type="GeneID" id="93346617"/>
<evidence type="ECO:0000313" key="3">
    <source>
        <dbReference type="Proteomes" id="UP000254400"/>
    </source>
</evidence>
<dbReference type="Gene3D" id="1.10.260.40">
    <property type="entry name" value="lambda repressor-like DNA-binding domains"/>
    <property type="match status" value="1"/>
</dbReference>
<feature type="domain" description="HTH cro/C1-type" evidence="1">
    <location>
        <begin position="44"/>
        <end position="78"/>
    </location>
</feature>
<dbReference type="InterPro" id="IPR010982">
    <property type="entry name" value="Lambda_DNA-bd_dom_sf"/>
</dbReference>
<dbReference type="SMART" id="SM00530">
    <property type="entry name" value="HTH_XRE"/>
    <property type="match status" value="1"/>
</dbReference>